<keyword evidence="8" id="KW-1185">Reference proteome</keyword>
<organism evidence="7 8">
    <name type="scientific">Dankookia rubra</name>
    <dbReference type="NCBI Taxonomy" id="1442381"/>
    <lineage>
        <taxon>Bacteria</taxon>
        <taxon>Pseudomonadati</taxon>
        <taxon>Pseudomonadota</taxon>
        <taxon>Alphaproteobacteria</taxon>
        <taxon>Acetobacterales</taxon>
        <taxon>Roseomonadaceae</taxon>
        <taxon>Dankookia</taxon>
    </lineage>
</organism>
<feature type="chain" id="PRO_5020720510" evidence="6">
    <location>
        <begin position="21"/>
        <end position="158"/>
    </location>
</feature>
<dbReference type="Proteomes" id="UP000295096">
    <property type="component" value="Unassembled WGS sequence"/>
</dbReference>
<dbReference type="RefSeq" id="WP_133286783.1">
    <property type="nucleotide sequence ID" value="NZ_SMSJ01000001.1"/>
</dbReference>
<comment type="subcellular location">
    <subcellularLocation>
        <location evidence="1">Membrane</location>
        <topology evidence="1">Multi-pass membrane protein</topology>
    </subcellularLocation>
</comment>
<dbReference type="GO" id="GO:0015035">
    <property type="term" value="F:protein-disulfide reductase activity"/>
    <property type="evidence" value="ECO:0007669"/>
    <property type="project" value="InterPro"/>
</dbReference>
<proteinExistence type="predicted"/>
<keyword evidence="3 5" id="KW-1133">Transmembrane helix</keyword>
<reference evidence="7 8" key="1">
    <citation type="journal article" date="2016" name="J. Microbiol.">
        <title>Dankookia rubra gen. nov., sp. nov., an alphaproteobacterium isolated from sediment of a shallow stream.</title>
        <authorList>
            <person name="Kim W.H."/>
            <person name="Kim D.H."/>
            <person name="Kang K."/>
            <person name="Ahn T.Y."/>
        </authorList>
    </citation>
    <scope>NUCLEOTIDE SEQUENCE [LARGE SCALE GENOMIC DNA]</scope>
    <source>
        <strain evidence="7 8">JCM30602</strain>
    </source>
</reference>
<feature type="signal peptide" evidence="6">
    <location>
        <begin position="1"/>
        <end position="20"/>
    </location>
</feature>
<sequence>MLPMLLFAGLAAAAPLFARASEGIWGIAPCELCMWQRWPYWVAAVLALAAAAVPRARRLLAGAAILAVLASGAVAAFHVGVEQGWWPSPLPGCQAPRATLGGSVDDMLKSLSAAPSKPCDAPTYLVAGLPVSMAAMNLLYALGLSGLGLIFWRRGAIP</sequence>
<keyword evidence="4 5" id="KW-0472">Membrane</keyword>
<feature type="transmembrane region" description="Helical" evidence="5">
    <location>
        <begin position="131"/>
        <end position="152"/>
    </location>
</feature>
<evidence type="ECO:0000256" key="5">
    <source>
        <dbReference type="SAM" id="Phobius"/>
    </source>
</evidence>
<evidence type="ECO:0000256" key="1">
    <source>
        <dbReference type="ARBA" id="ARBA00004141"/>
    </source>
</evidence>
<dbReference type="EMBL" id="SMSJ01000001">
    <property type="protein sequence ID" value="TDH64627.1"/>
    <property type="molecule type" value="Genomic_DNA"/>
</dbReference>
<keyword evidence="6" id="KW-0732">Signal</keyword>
<feature type="transmembrane region" description="Helical" evidence="5">
    <location>
        <begin position="36"/>
        <end position="53"/>
    </location>
</feature>
<keyword evidence="2 5" id="KW-0812">Transmembrane</keyword>
<gene>
    <name evidence="7" type="ORF">E2C06_01400</name>
</gene>
<comment type="caution">
    <text evidence="7">The sequence shown here is derived from an EMBL/GenBank/DDBJ whole genome shotgun (WGS) entry which is preliminary data.</text>
</comment>
<dbReference type="Pfam" id="PF02600">
    <property type="entry name" value="DsbB"/>
    <property type="match status" value="1"/>
</dbReference>
<dbReference type="InterPro" id="IPR023380">
    <property type="entry name" value="DsbB-like_sf"/>
</dbReference>
<dbReference type="Gene3D" id="1.20.1550.10">
    <property type="entry name" value="DsbB-like"/>
    <property type="match status" value="1"/>
</dbReference>
<accession>A0A4R5QPU5</accession>
<dbReference type="SUPFAM" id="SSF158442">
    <property type="entry name" value="DsbB-like"/>
    <property type="match status" value="1"/>
</dbReference>
<evidence type="ECO:0000313" key="8">
    <source>
        <dbReference type="Proteomes" id="UP000295096"/>
    </source>
</evidence>
<evidence type="ECO:0000256" key="4">
    <source>
        <dbReference type="ARBA" id="ARBA00023136"/>
    </source>
</evidence>
<evidence type="ECO:0000256" key="2">
    <source>
        <dbReference type="ARBA" id="ARBA00022692"/>
    </source>
</evidence>
<evidence type="ECO:0000256" key="3">
    <source>
        <dbReference type="ARBA" id="ARBA00022989"/>
    </source>
</evidence>
<name>A0A4R5QPU5_9PROT</name>
<evidence type="ECO:0000313" key="7">
    <source>
        <dbReference type="EMBL" id="TDH64627.1"/>
    </source>
</evidence>
<dbReference type="OrthoDB" id="9808637at2"/>
<dbReference type="GO" id="GO:0006457">
    <property type="term" value="P:protein folding"/>
    <property type="evidence" value="ECO:0007669"/>
    <property type="project" value="InterPro"/>
</dbReference>
<protein>
    <submittedName>
        <fullName evidence="7">Disulfide bond formation protein B</fullName>
    </submittedName>
</protein>
<dbReference type="InterPro" id="IPR003752">
    <property type="entry name" value="DiS_bond_form_DsbB/BdbC"/>
</dbReference>
<feature type="transmembrane region" description="Helical" evidence="5">
    <location>
        <begin position="60"/>
        <end position="81"/>
    </location>
</feature>
<dbReference type="GO" id="GO:0016020">
    <property type="term" value="C:membrane"/>
    <property type="evidence" value="ECO:0007669"/>
    <property type="project" value="UniProtKB-SubCell"/>
</dbReference>
<dbReference type="AlphaFoldDB" id="A0A4R5QPU5"/>
<evidence type="ECO:0000256" key="6">
    <source>
        <dbReference type="SAM" id="SignalP"/>
    </source>
</evidence>